<proteinExistence type="predicted"/>
<dbReference type="GeneID" id="87948218"/>
<dbReference type="AlphaFoldDB" id="A0AAX4IU18"/>
<sequence>MSQFTRRSAFSSCNKALSSFELKPRTRLDRHTDLLVSVRLCCCYWLLAARPLHLRIQPTMNPWHGTSSLSFSRRLGLPFAFAFCLSLPGLAWPCLASLVFQPPPLFASILDCYVHPAEPCTPPLTHTSLFSVCLSPSRTATTTDRPGVQGSEKGWPAC</sequence>
<organism evidence="1 2">
    <name type="scientific">Colletotrichum destructivum</name>
    <dbReference type="NCBI Taxonomy" id="34406"/>
    <lineage>
        <taxon>Eukaryota</taxon>
        <taxon>Fungi</taxon>
        <taxon>Dikarya</taxon>
        <taxon>Ascomycota</taxon>
        <taxon>Pezizomycotina</taxon>
        <taxon>Sordariomycetes</taxon>
        <taxon>Hypocreomycetidae</taxon>
        <taxon>Glomerellales</taxon>
        <taxon>Glomerellaceae</taxon>
        <taxon>Colletotrichum</taxon>
        <taxon>Colletotrichum destructivum species complex</taxon>
    </lineage>
</organism>
<evidence type="ECO:0008006" key="3">
    <source>
        <dbReference type="Google" id="ProtNLM"/>
    </source>
</evidence>
<protein>
    <recommendedName>
        <fullName evidence="3">Transmembrane protein</fullName>
    </recommendedName>
</protein>
<keyword evidence="2" id="KW-1185">Reference proteome</keyword>
<dbReference type="KEGG" id="cdet:87948218"/>
<evidence type="ECO:0000313" key="1">
    <source>
        <dbReference type="EMBL" id="WQF86704.1"/>
    </source>
</evidence>
<evidence type="ECO:0000313" key="2">
    <source>
        <dbReference type="Proteomes" id="UP001322277"/>
    </source>
</evidence>
<dbReference type="RefSeq" id="XP_062783925.1">
    <property type="nucleotide sequence ID" value="XM_062927874.1"/>
</dbReference>
<gene>
    <name evidence="1" type="ORF">CDEST_11718</name>
</gene>
<dbReference type="EMBL" id="CP137311">
    <property type="protein sequence ID" value="WQF86704.1"/>
    <property type="molecule type" value="Genomic_DNA"/>
</dbReference>
<name>A0AAX4IU18_9PEZI</name>
<accession>A0AAX4IU18</accession>
<dbReference type="Proteomes" id="UP001322277">
    <property type="component" value="Chromosome 7"/>
</dbReference>
<reference evidence="2" key="1">
    <citation type="journal article" date="2023" name="bioRxiv">
        <title>Complete genome of the Medicago anthracnose fungus, Colletotrichum destructivum, reveals a mini-chromosome-like region within a core chromosome.</title>
        <authorList>
            <person name="Lapalu N."/>
            <person name="Simon A."/>
            <person name="Lu A."/>
            <person name="Plaumann P.-L."/>
            <person name="Amselem J."/>
            <person name="Pigne S."/>
            <person name="Auger A."/>
            <person name="Koch C."/>
            <person name="Dallery J.-F."/>
            <person name="O'Connell R.J."/>
        </authorList>
    </citation>
    <scope>NUCLEOTIDE SEQUENCE [LARGE SCALE GENOMIC DNA]</scope>
    <source>
        <strain evidence="2">CBS 520.97</strain>
    </source>
</reference>